<evidence type="ECO:0000256" key="6">
    <source>
        <dbReference type="ARBA" id="ARBA00023136"/>
    </source>
</evidence>
<reference evidence="10 11" key="1">
    <citation type="submission" date="2024-04" db="EMBL/GenBank/DDBJ databases">
        <title>Phyllosticta paracitricarpa is synonymous to the EU quarantine fungus P. citricarpa based on phylogenomic analyses.</title>
        <authorList>
            <consortium name="Lawrence Berkeley National Laboratory"/>
            <person name="Van Ingen-Buijs V.A."/>
            <person name="Van Westerhoven A.C."/>
            <person name="Haridas S."/>
            <person name="Skiadas P."/>
            <person name="Martin F."/>
            <person name="Groenewald J.Z."/>
            <person name="Crous P.W."/>
            <person name="Seidl M.F."/>
        </authorList>
    </citation>
    <scope>NUCLEOTIDE SEQUENCE [LARGE SCALE GENOMIC DNA]</scope>
    <source>
        <strain evidence="10 11">CBS 123371</strain>
    </source>
</reference>
<protein>
    <submittedName>
        <fullName evidence="10">Major facilitator superfamily domain-containing protein</fullName>
    </submittedName>
</protein>
<feature type="region of interest" description="Disordered" evidence="7">
    <location>
        <begin position="1"/>
        <end position="90"/>
    </location>
</feature>
<evidence type="ECO:0000256" key="5">
    <source>
        <dbReference type="ARBA" id="ARBA00022989"/>
    </source>
</evidence>
<evidence type="ECO:0000256" key="4">
    <source>
        <dbReference type="ARBA" id="ARBA00022692"/>
    </source>
</evidence>
<accession>A0ABR1KD37</accession>
<sequence>MSTATNSPKMTEPSVSMPSLSDESIKAKAVEHNARQTMPTDAASLSSHKAHADPKATDASILPELESPPQAPPQDVEKGAAPPPGNPMMDPKAFPDGGWSAWLCCVGGFCCLFCSFGWINTVGVFQDYYQTHMLKNYSSSTVSWIPSLEVFMMFFGGPFIGKLYDNHGPRGILFFGSLLHVFGIMMTSLCKEYYQFILAQGICSPIGTSMIFYAGMSSLTTWFFRKRALAFGVMAAGSSIGGIVFPIMTDHLVDSIGFGWAMRVSAFLMLGLLIIANLTVKSRIPPMKKPFQPVEFLLPFTEPTFVLLTVGAFLFFMGMFIPINYLIVQATAEGMSTRLAAYIIPILNALSLFGRVLPGYVGDKVGRFNVMIVLCLATGVLDLALWIPASSNAALIVFAAAYGFGSGAFVSMLPACIAQISDVRKIGVRTGSMFAAISIAALISNPIGGQIVSADNGSFTGLKIFCGVMQISGSLVIAASRIAVAGANPKTKV</sequence>
<comment type="subcellular location">
    <subcellularLocation>
        <location evidence="1">Membrane</location>
        <topology evidence="1">Multi-pass membrane protein</topology>
    </subcellularLocation>
</comment>
<dbReference type="InterPro" id="IPR050327">
    <property type="entry name" value="Proton-linked_MCT"/>
</dbReference>
<evidence type="ECO:0000256" key="1">
    <source>
        <dbReference type="ARBA" id="ARBA00004141"/>
    </source>
</evidence>
<feature type="transmembrane region" description="Helical" evidence="8">
    <location>
        <begin position="172"/>
        <end position="189"/>
    </location>
</feature>
<dbReference type="CDD" id="cd17352">
    <property type="entry name" value="MFS_MCT_SLC16"/>
    <property type="match status" value="1"/>
</dbReference>
<evidence type="ECO:0000259" key="9">
    <source>
        <dbReference type="PROSITE" id="PS50850"/>
    </source>
</evidence>
<dbReference type="Proteomes" id="UP001363622">
    <property type="component" value="Unassembled WGS sequence"/>
</dbReference>
<evidence type="ECO:0000313" key="10">
    <source>
        <dbReference type="EMBL" id="KAK7512686.1"/>
    </source>
</evidence>
<keyword evidence="11" id="KW-1185">Reference proteome</keyword>
<name>A0ABR1KD37_9PEZI</name>
<evidence type="ECO:0000313" key="11">
    <source>
        <dbReference type="Proteomes" id="UP001363622"/>
    </source>
</evidence>
<feature type="transmembrane region" description="Helical" evidence="8">
    <location>
        <begin position="368"/>
        <end position="387"/>
    </location>
</feature>
<comment type="similarity">
    <text evidence="2">Belongs to the major facilitator superfamily. Monocarboxylate porter (TC 2.A.1.13) family.</text>
</comment>
<comment type="caution">
    <text evidence="10">The sequence shown here is derived from an EMBL/GenBank/DDBJ whole genome shotgun (WGS) entry which is preliminary data.</text>
</comment>
<feature type="transmembrane region" description="Helical" evidence="8">
    <location>
        <begin position="460"/>
        <end position="484"/>
    </location>
</feature>
<feature type="transmembrane region" description="Helical" evidence="8">
    <location>
        <begin position="393"/>
        <end position="418"/>
    </location>
</feature>
<feature type="transmembrane region" description="Helical" evidence="8">
    <location>
        <begin position="99"/>
        <end position="121"/>
    </location>
</feature>
<feature type="transmembrane region" description="Helical" evidence="8">
    <location>
        <begin position="228"/>
        <end position="248"/>
    </location>
</feature>
<keyword evidence="5 8" id="KW-1133">Transmembrane helix</keyword>
<organism evidence="10 11">
    <name type="scientific">Phyllosticta citriasiana</name>
    <dbReference type="NCBI Taxonomy" id="595635"/>
    <lineage>
        <taxon>Eukaryota</taxon>
        <taxon>Fungi</taxon>
        <taxon>Dikarya</taxon>
        <taxon>Ascomycota</taxon>
        <taxon>Pezizomycotina</taxon>
        <taxon>Dothideomycetes</taxon>
        <taxon>Dothideomycetes incertae sedis</taxon>
        <taxon>Botryosphaeriales</taxon>
        <taxon>Phyllostictaceae</taxon>
        <taxon>Phyllosticta</taxon>
    </lineage>
</organism>
<gene>
    <name evidence="10" type="ORF">IWZ03DRAFT_37329</name>
</gene>
<feature type="compositionally biased region" description="Polar residues" evidence="7">
    <location>
        <begin position="35"/>
        <end position="47"/>
    </location>
</feature>
<dbReference type="InterPro" id="IPR011701">
    <property type="entry name" value="MFS"/>
</dbReference>
<keyword evidence="3" id="KW-0813">Transport</keyword>
<evidence type="ECO:0000256" key="7">
    <source>
        <dbReference type="SAM" id="MobiDB-lite"/>
    </source>
</evidence>
<feature type="transmembrane region" description="Helical" evidence="8">
    <location>
        <begin position="305"/>
        <end position="327"/>
    </location>
</feature>
<keyword evidence="6 8" id="KW-0472">Membrane</keyword>
<dbReference type="SUPFAM" id="SSF103473">
    <property type="entry name" value="MFS general substrate transporter"/>
    <property type="match status" value="1"/>
</dbReference>
<feature type="transmembrane region" description="Helical" evidence="8">
    <location>
        <begin position="339"/>
        <end position="356"/>
    </location>
</feature>
<dbReference type="EMBL" id="JBBPHU010000010">
    <property type="protein sequence ID" value="KAK7512686.1"/>
    <property type="molecule type" value="Genomic_DNA"/>
</dbReference>
<feature type="compositionally biased region" description="Basic and acidic residues" evidence="7">
    <location>
        <begin position="23"/>
        <end position="34"/>
    </location>
</feature>
<evidence type="ECO:0000256" key="8">
    <source>
        <dbReference type="SAM" id="Phobius"/>
    </source>
</evidence>
<feature type="domain" description="Major facilitator superfamily (MFS) profile" evidence="9">
    <location>
        <begin position="304"/>
        <end position="493"/>
    </location>
</feature>
<feature type="transmembrane region" description="Helical" evidence="8">
    <location>
        <begin position="141"/>
        <end position="160"/>
    </location>
</feature>
<feature type="transmembrane region" description="Helical" evidence="8">
    <location>
        <begin position="430"/>
        <end position="448"/>
    </location>
</feature>
<dbReference type="Gene3D" id="1.20.1250.20">
    <property type="entry name" value="MFS general substrate transporter like domains"/>
    <property type="match status" value="1"/>
</dbReference>
<dbReference type="PANTHER" id="PTHR11360">
    <property type="entry name" value="MONOCARBOXYLATE TRANSPORTER"/>
    <property type="match status" value="1"/>
</dbReference>
<feature type="transmembrane region" description="Helical" evidence="8">
    <location>
        <begin position="195"/>
        <end position="216"/>
    </location>
</feature>
<keyword evidence="4 8" id="KW-0812">Transmembrane</keyword>
<feature type="transmembrane region" description="Helical" evidence="8">
    <location>
        <begin position="260"/>
        <end position="280"/>
    </location>
</feature>
<evidence type="ECO:0000256" key="2">
    <source>
        <dbReference type="ARBA" id="ARBA00006727"/>
    </source>
</evidence>
<dbReference type="PROSITE" id="PS50850">
    <property type="entry name" value="MFS"/>
    <property type="match status" value="1"/>
</dbReference>
<dbReference type="InterPro" id="IPR020846">
    <property type="entry name" value="MFS_dom"/>
</dbReference>
<dbReference type="PANTHER" id="PTHR11360:SF224">
    <property type="entry name" value="MAJOR FACILITATOR SUPERFAMILY (MFS) PROFILE DOMAIN-CONTAINING PROTEIN-RELATED"/>
    <property type="match status" value="1"/>
</dbReference>
<dbReference type="InterPro" id="IPR036259">
    <property type="entry name" value="MFS_trans_sf"/>
</dbReference>
<feature type="compositionally biased region" description="Polar residues" evidence="7">
    <location>
        <begin position="1"/>
        <end position="22"/>
    </location>
</feature>
<proteinExistence type="inferred from homology"/>
<dbReference type="Pfam" id="PF07690">
    <property type="entry name" value="MFS_1"/>
    <property type="match status" value="1"/>
</dbReference>
<evidence type="ECO:0000256" key="3">
    <source>
        <dbReference type="ARBA" id="ARBA00022448"/>
    </source>
</evidence>